<proteinExistence type="predicted"/>
<evidence type="ECO:0000313" key="3">
    <source>
        <dbReference type="Proteomes" id="UP000324222"/>
    </source>
</evidence>
<organism evidence="2 3">
    <name type="scientific">Portunus trituberculatus</name>
    <name type="common">Swimming crab</name>
    <name type="synonym">Neptunus trituberculatus</name>
    <dbReference type="NCBI Taxonomy" id="210409"/>
    <lineage>
        <taxon>Eukaryota</taxon>
        <taxon>Metazoa</taxon>
        <taxon>Ecdysozoa</taxon>
        <taxon>Arthropoda</taxon>
        <taxon>Crustacea</taxon>
        <taxon>Multicrustacea</taxon>
        <taxon>Malacostraca</taxon>
        <taxon>Eumalacostraca</taxon>
        <taxon>Eucarida</taxon>
        <taxon>Decapoda</taxon>
        <taxon>Pleocyemata</taxon>
        <taxon>Brachyura</taxon>
        <taxon>Eubrachyura</taxon>
        <taxon>Portunoidea</taxon>
        <taxon>Portunidae</taxon>
        <taxon>Portuninae</taxon>
        <taxon>Portunus</taxon>
    </lineage>
</organism>
<keyword evidence="3" id="KW-1185">Reference proteome</keyword>
<feature type="region of interest" description="Disordered" evidence="1">
    <location>
        <begin position="65"/>
        <end position="138"/>
    </location>
</feature>
<name>A0A5B7FS74_PORTR</name>
<protein>
    <submittedName>
        <fullName evidence="2">Uncharacterized protein</fullName>
    </submittedName>
</protein>
<dbReference type="EMBL" id="VSRR010008170">
    <property type="protein sequence ID" value="MPC48227.1"/>
    <property type="molecule type" value="Genomic_DNA"/>
</dbReference>
<sequence length="165" mass="19377">MSSSHKQDEKAIKKIIQNNVKPTEEDPTLKLVIYYKTKRTSSLSPQLQIYWIHYHNIITKNYCSPARRRNKTTPHRSTRHGTNKKRTRRGNRNPAKRTRQKTHKDGRTSLHTHAETFHQHPTSPRIKTPDAPPIAQQHELSPTHPRVRLCHFRVRTCHSRVHTGV</sequence>
<evidence type="ECO:0000256" key="1">
    <source>
        <dbReference type="SAM" id="MobiDB-lite"/>
    </source>
</evidence>
<feature type="compositionally biased region" description="Basic residues" evidence="1">
    <location>
        <begin position="66"/>
        <end position="102"/>
    </location>
</feature>
<evidence type="ECO:0000313" key="2">
    <source>
        <dbReference type="EMBL" id="MPC48227.1"/>
    </source>
</evidence>
<gene>
    <name evidence="2" type="ORF">E2C01_041995</name>
</gene>
<accession>A0A5B7FS74</accession>
<dbReference type="AlphaFoldDB" id="A0A5B7FS74"/>
<feature type="compositionally biased region" description="Basic and acidic residues" evidence="1">
    <location>
        <begin position="103"/>
        <end position="118"/>
    </location>
</feature>
<dbReference type="Proteomes" id="UP000324222">
    <property type="component" value="Unassembled WGS sequence"/>
</dbReference>
<comment type="caution">
    <text evidence="2">The sequence shown here is derived from an EMBL/GenBank/DDBJ whole genome shotgun (WGS) entry which is preliminary data.</text>
</comment>
<reference evidence="2 3" key="1">
    <citation type="submission" date="2019-05" db="EMBL/GenBank/DDBJ databases">
        <title>Another draft genome of Portunus trituberculatus and its Hox gene families provides insights of decapod evolution.</title>
        <authorList>
            <person name="Jeong J.-H."/>
            <person name="Song I."/>
            <person name="Kim S."/>
            <person name="Choi T."/>
            <person name="Kim D."/>
            <person name="Ryu S."/>
            <person name="Kim W."/>
        </authorList>
    </citation>
    <scope>NUCLEOTIDE SEQUENCE [LARGE SCALE GENOMIC DNA]</scope>
    <source>
        <tissue evidence="2">Muscle</tissue>
    </source>
</reference>